<feature type="domain" description="1-deoxy-D-xylulose 5-phosphate reductoisomerase N-terminal" evidence="10">
    <location>
        <begin position="4"/>
        <end position="129"/>
    </location>
</feature>
<dbReference type="SUPFAM" id="SSF51735">
    <property type="entry name" value="NAD(P)-binding Rossmann-fold domains"/>
    <property type="match status" value="1"/>
</dbReference>
<dbReference type="PANTHER" id="PTHR30525">
    <property type="entry name" value="1-DEOXY-D-XYLULOSE 5-PHOSPHATE REDUCTOISOMERASE"/>
    <property type="match status" value="1"/>
</dbReference>
<evidence type="ECO:0000259" key="11">
    <source>
        <dbReference type="Pfam" id="PF08436"/>
    </source>
</evidence>
<evidence type="ECO:0000256" key="1">
    <source>
        <dbReference type="ARBA" id="ARBA00005094"/>
    </source>
</evidence>
<feature type="binding site" evidence="9">
    <location>
        <position position="218"/>
    </location>
    <ligand>
        <name>Mn(2+)</name>
        <dbReference type="ChEBI" id="CHEBI:29035"/>
    </ligand>
</feature>
<evidence type="ECO:0000256" key="2">
    <source>
        <dbReference type="ARBA" id="ARBA00006825"/>
    </source>
</evidence>
<dbReference type="InterPro" id="IPR036169">
    <property type="entry name" value="DXPR_C_sf"/>
</dbReference>
<feature type="domain" description="DXP reductoisomerase C-terminal" evidence="12">
    <location>
        <begin position="258"/>
        <end position="375"/>
    </location>
</feature>
<feature type="binding site" evidence="9">
    <location>
        <position position="218"/>
    </location>
    <ligand>
        <name>1-deoxy-D-xylulose 5-phosphate</name>
        <dbReference type="ChEBI" id="CHEBI:57792"/>
    </ligand>
</feature>
<dbReference type="HAMAP" id="MF_00183">
    <property type="entry name" value="DXP_reductoisom"/>
    <property type="match status" value="1"/>
</dbReference>
<accession>A0A4R3LQQ8</accession>
<keyword evidence="6 9" id="KW-0464">Manganese</keyword>
<feature type="binding site" evidence="9">
    <location>
        <position position="214"/>
    </location>
    <ligand>
        <name>1-deoxy-D-xylulose 5-phosphate</name>
        <dbReference type="ChEBI" id="CHEBI:57792"/>
    </ligand>
</feature>
<gene>
    <name evidence="9" type="primary">dxr</name>
    <name evidence="13" type="ORF">EDC64_11166</name>
</gene>
<dbReference type="OrthoDB" id="9806546at2"/>
<feature type="binding site" evidence="9">
    <location>
        <position position="202"/>
    </location>
    <ligand>
        <name>NADPH</name>
        <dbReference type="ChEBI" id="CHEBI:57783"/>
    </ligand>
</feature>
<name>A0A4R3LQQ8_9HYPH</name>
<feature type="binding site" evidence="9">
    <location>
        <position position="148"/>
    </location>
    <ligand>
        <name>1-deoxy-D-xylulose 5-phosphate</name>
        <dbReference type="ChEBI" id="CHEBI:57792"/>
    </ligand>
</feature>
<comment type="caution">
    <text evidence="9">Lacks conserved residue(s) required for the propagation of feature annotation.</text>
</comment>
<dbReference type="GO" id="GO:0070402">
    <property type="term" value="F:NADPH binding"/>
    <property type="evidence" value="ECO:0007669"/>
    <property type="project" value="InterPro"/>
</dbReference>
<comment type="caution">
    <text evidence="13">The sequence shown here is derived from an EMBL/GenBank/DDBJ whole genome shotgun (WGS) entry which is preliminary data.</text>
</comment>
<dbReference type="InterPro" id="IPR026877">
    <property type="entry name" value="DXPR_C"/>
</dbReference>
<feature type="binding site" evidence="9">
    <location>
        <position position="36"/>
    </location>
    <ligand>
        <name>NADPH</name>
        <dbReference type="ChEBI" id="CHEBI:57783"/>
    </ligand>
</feature>
<feature type="domain" description="1-deoxy-D-xylulose 5-phosphate reductoisomerase C-terminal" evidence="11">
    <location>
        <begin position="143"/>
        <end position="226"/>
    </location>
</feature>
<dbReference type="Gene3D" id="3.40.50.720">
    <property type="entry name" value="NAD(P)-binding Rossmann-like Domain"/>
    <property type="match status" value="1"/>
</dbReference>
<dbReference type="InterPro" id="IPR013644">
    <property type="entry name" value="DXP_reductoisomerase_C"/>
</dbReference>
<reference evidence="13 14" key="1">
    <citation type="submission" date="2019-03" db="EMBL/GenBank/DDBJ databases">
        <title>Genomic Encyclopedia of Type Strains, Phase IV (KMG-IV): sequencing the most valuable type-strain genomes for metagenomic binning, comparative biology and taxonomic classification.</title>
        <authorList>
            <person name="Goeker M."/>
        </authorList>
    </citation>
    <scope>NUCLEOTIDE SEQUENCE [LARGE SCALE GENOMIC DNA]</scope>
    <source>
        <strain evidence="13 14">DSM 9035</strain>
    </source>
</reference>
<comment type="catalytic activity">
    <reaction evidence="8">
        <text>2-C-methyl-D-erythritol 4-phosphate + NADP(+) = 1-deoxy-D-xylulose 5-phosphate + NADPH + H(+)</text>
        <dbReference type="Rhea" id="RHEA:13717"/>
        <dbReference type="ChEBI" id="CHEBI:15378"/>
        <dbReference type="ChEBI" id="CHEBI:57783"/>
        <dbReference type="ChEBI" id="CHEBI:57792"/>
        <dbReference type="ChEBI" id="CHEBI:58262"/>
        <dbReference type="ChEBI" id="CHEBI:58349"/>
        <dbReference type="EC" id="1.1.1.267"/>
    </reaction>
    <physiologicalReaction direction="right-to-left" evidence="8">
        <dbReference type="Rhea" id="RHEA:13719"/>
    </physiologicalReaction>
</comment>
<feature type="binding site" evidence="9">
    <location>
        <position position="123"/>
    </location>
    <ligand>
        <name>NADPH</name>
        <dbReference type="ChEBI" id="CHEBI:57783"/>
    </ligand>
</feature>
<evidence type="ECO:0000259" key="12">
    <source>
        <dbReference type="Pfam" id="PF13288"/>
    </source>
</evidence>
<evidence type="ECO:0000256" key="5">
    <source>
        <dbReference type="ARBA" id="ARBA00023002"/>
    </source>
</evidence>
<dbReference type="GO" id="GO:0030604">
    <property type="term" value="F:1-deoxy-D-xylulose-5-phosphate reductoisomerase activity"/>
    <property type="evidence" value="ECO:0007669"/>
    <property type="project" value="UniProtKB-UniRule"/>
</dbReference>
<dbReference type="Pfam" id="PF08436">
    <property type="entry name" value="DXP_redisom_C"/>
    <property type="match status" value="1"/>
</dbReference>
<comment type="pathway">
    <text evidence="1 9">Isoprenoid biosynthesis; isopentenyl diphosphate biosynthesis via DXP pathway; isopentenyl diphosphate from 1-deoxy-D-xylulose 5-phosphate: step 1/6.</text>
</comment>
<comment type="function">
    <text evidence="9">Catalyzes the NADPH-dependent rearrangement and reduction of 1-deoxy-D-xylulose-5-phosphate (DXP) to 2-C-methyl-D-erythritol 4-phosphate (MEP).</text>
</comment>
<dbReference type="Pfam" id="PF13288">
    <property type="entry name" value="DXPR_C"/>
    <property type="match status" value="1"/>
</dbReference>
<feature type="binding site" evidence="9">
    <location>
        <position position="149"/>
    </location>
    <ligand>
        <name>1-deoxy-D-xylulose 5-phosphate</name>
        <dbReference type="ChEBI" id="CHEBI:57792"/>
    </ligand>
</feature>
<dbReference type="SUPFAM" id="SSF69055">
    <property type="entry name" value="1-deoxy-D-xylulose-5-phosphate reductoisomerase, C-terminal domain"/>
    <property type="match status" value="1"/>
</dbReference>
<comment type="similarity">
    <text evidence="2 9">Belongs to the DXR family.</text>
</comment>
<proteinExistence type="inferred from homology"/>
<protein>
    <recommendedName>
        <fullName evidence="9">1-deoxy-D-xylulose 5-phosphate reductoisomerase</fullName>
        <shortName evidence="9">DXP reductoisomerase</shortName>
        <ecNumber evidence="9">1.1.1.267</ecNumber>
    </recommendedName>
    <alternativeName>
        <fullName evidence="9">1-deoxyxylulose-5-phosphate reductoisomerase</fullName>
    </alternativeName>
    <alternativeName>
        <fullName evidence="9">2-C-methyl-D-erythritol 4-phosphate synthase</fullName>
    </alternativeName>
</protein>
<dbReference type="Gene3D" id="1.10.1740.10">
    <property type="match status" value="1"/>
</dbReference>
<dbReference type="UniPathway" id="UPA00056">
    <property type="reaction ID" value="UER00092"/>
</dbReference>
<dbReference type="AlphaFoldDB" id="A0A4R3LQQ8"/>
<feature type="binding site" evidence="9">
    <location>
        <position position="196"/>
    </location>
    <ligand>
        <name>1-deoxy-D-xylulose 5-phosphate</name>
        <dbReference type="ChEBI" id="CHEBI:57792"/>
    </ligand>
</feature>
<dbReference type="EC" id="1.1.1.267" evidence="9"/>
<dbReference type="InterPro" id="IPR003821">
    <property type="entry name" value="DXP_reductoisomerase"/>
</dbReference>
<dbReference type="PIRSF" id="PIRSF006205">
    <property type="entry name" value="Dxp_reductismrs"/>
    <property type="match status" value="1"/>
</dbReference>
<keyword evidence="14" id="KW-1185">Reference proteome</keyword>
<evidence type="ECO:0000256" key="6">
    <source>
        <dbReference type="ARBA" id="ARBA00023211"/>
    </source>
</evidence>
<feature type="binding site" evidence="9">
    <location>
        <position position="122"/>
    </location>
    <ligand>
        <name>1-deoxy-D-xylulose 5-phosphate</name>
        <dbReference type="ChEBI" id="CHEBI:57792"/>
    </ligand>
</feature>
<feature type="binding site" evidence="9">
    <location>
        <position position="12"/>
    </location>
    <ligand>
        <name>NADPH</name>
        <dbReference type="ChEBI" id="CHEBI:57783"/>
    </ligand>
</feature>
<dbReference type="SUPFAM" id="SSF55347">
    <property type="entry name" value="Glyceraldehyde-3-phosphate dehydrogenase-like, C-terminal domain"/>
    <property type="match status" value="1"/>
</dbReference>
<feature type="binding site" evidence="9">
    <location>
        <position position="215"/>
    </location>
    <ligand>
        <name>1-deoxy-D-xylulose 5-phosphate</name>
        <dbReference type="ChEBI" id="CHEBI:57792"/>
    </ligand>
</feature>
<dbReference type="InterPro" id="IPR013512">
    <property type="entry name" value="DXP_reductoisomerase_N"/>
</dbReference>
<dbReference type="EMBL" id="SMAI01000011">
    <property type="protein sequence ID" value="TCT02894.1"/>
    <property type="molecule type" value="Genomic_DNA"/>
</dbReference>
<evidence type="ECO:0000259" key="10">
    <source>
        <dbReference type="Pfam" id="PF02670"/>
    </source>
</evidence>
<feature type="binding site" evidence="9">
    <location>
        <position position="13"/>
    </location>
    <ligand>
        <name>NADPH</name>
        <dbReference type="ChEBI" id="CHEBI:57783"/>
    </ligand>
</feature>
<dbReference type="Pfam" id="PF02670">
    <property type="entry name" value="DXP_reductoisom"/>
    <property type="match status" value="1"/>
</dbReference>
<evidence type="ECO:0000256" key="8">
    <source>
        <dbReference type="ARBA" id="ARBA00048543"/>
    </source>
</evidence>
<evidence type="ECO:0000256" key="9">
    <source>
        <dbReference type="HAMAP-Rule" id="MF_00183"/>
    </source>
</evidence>
<dbReference type="GO" id="GO:0030145">
    <property type="term" value="F:manganese ion binding"/>
    <property type="evidence" value="ECO:0007669"/>
    <property type="project" value="TreeGrafter"/>
</dbReference>
<dbReference type="PANTHER" id="PTHR30525:SF0">
    <property type="entry name" value="1-DEOXY-D-XYLULOSE 5-PHOSPHATE REDUCTOISOMERASE, CHLOROPLASTIC"/>
    <property type="match status" value="1"/>
</dbReference>
<keyword evidence="5 9" id="KW-0560">Oxidoreductase</keyword>
<dbReference type="Proteomes" id="UP000294664">
    <property type="component" value="Unassembled WGS sequence"/>
</dbReference>
<sequence length="389" mass="40132">MASVSILGVTGSVGRSTVELLRHAPGRFEVEAVAGGHDARALAAAAIAVGAKFAAIYDARAVALLADLLSGTGIACGAGPEALTEAAQRPADIVIGAISGVAGLAPTVAAFGPGRRIALANKECLVAAGAFFMAEAQRTGTILLPLDSEHNAIFQALACGRIEDVERVTITASGGPFRQASREEIARAGPQDALRHPNWSMGAKITIDSATLMNKGLELIEAHHLFALPPERLETVVHPESVVHGLVAYRDGSVMAGLAMPDMRVPIAHCLGFPGRIETSCRRLDLVRLGRLTFEAPDLVRFPALGLALEALAAGGRAASILNAANEVAVAAFLDGRIGMFDIAATVAECLATLPSGVPPASVEEALALDQEARQFALSLLPKFAAKAS</sequence>
<evidence type="ECO:0000313" key="13">
    <source>
        <dbReference type="EMBL" id="TCT02894.1"/>
    </source>
</evidence>
<feature type="binding site" evidence="9">
    <location>
        <position position="11"/>
    </location>
    <ligand>
        <name>NADPH</name>
        <dbReference type="ChEBI" id="CHEBI:57783"/>
    </ligand>
</feature>
<keyword evidence="4 9" id="KW-0521">NADP</keyword>
<feature type="binding site" evidence="9">
    <location>
        <position position="121"/>
    </location>
    <ligand>
        <name>NADPH</name>
        <dbReference type="ChEBI" id="CHEBI:57783"/>
    </ligand>
</feature>
<keyword evidence="7 9" id="KW-0414">Isoprene biosynthesis</keyword>
<dbReference type="GO" id="GO:0051484">
    <property type="term" value="P:isopentenyl diphosphate biosynthetic process, methylerythritol 4-phosphate pathway involved in terpenoid biosynthetic process"/>
    <property type="evidence" value="ECO:0007669"/>
    <property type="project" value="TreeGrafter"/>
</dbReference>
<dbReference type="InterPro" id="IPR036291">
    <property type="entry name" value="NAD(P)-bd_dom_sf"/>
</dbReference>
<feature type="binding site" evidence="9">
    <location>
        <position position="173"/>
    </location>
    <ligand>
        <name>1-deoxy-D-xylulose 5-phosphate</name>
        <dbReference type="ChEBI" id="CHEBI:57792"/>
    </ligand>
</feature>
<feature type="binding site" evidence="9">
    <location>
        <position position="149"/>
    </location>
    <ligand>
        <name>Mn(2+)</name>
        <dbReference type="ChEBI" id="CHEBI:29035"/>
    </ligand>
</feature>
<dbReference type="RefSeq" id="WP_132033345.1">
    <property type="nucleotide sequence ID" value="NZ_SMAI01000011.1"/>
</dbReference>
<feature type="binding site" evidence="9">
    <location>
        <position position="10"/>
    </location>
    <ligand>
        <name>NADPH</name>
        <dbReference type="ChEBI" id="CHEBI:57783"/>
    </ligand>
</feature>
<evidence type="ECO:0000256" key="7">
    <source>
        <dbReference type="ARBA" id="ARBA00023229"/>
    </source>
</evidence>
<dbReference type="NCBIfam" id="TIGR00243">
    <property type="entry name" value="Dxr"/>
    <property type="match status" value="1"/>
</dbReference>
<keyword evidence="3 9" id="KW-0479">Metal-binding</keyword>
<comment type="cofactor">
    <cofactor evidence="9">
        <name>Mg(2+)</name>
        <dbReference type="ChEBI" id="CHEBI:18420"/>
    </cofactor>
    <cofactor evidence="9">
        <name>Mn(2+)</name>
        <dbReference type="ChEBI" id="CHEBI:29035"/>
    </cofactor>
</comment>
<dbReference type="GO" id="GO:0016853">
    <property type="term" value="F:isomerase activity"/>
    <property type="evidence" value="ECO:0007669"/>
    <property type="project" value="UniProtKB-KW"/>
</dbReference>
<feature type="binding site" evidence="9">
    <location>
        <position position="147"/>
    </location>
    <ligand>
        <name>Mn(2+)</name>
        <dbReference type="ChEBI" id="CHEBI:29035"/>
    </ligand>
</feature>
<evidence type="ECO:0000256" key="3">
    <source>
        <dbReference type="ARBA" id="ARBA00022723"/>
    </source>
</evidence>
<evidence type="ECO:0000313" key="14">
    <source>
        <dbReference type="Proteomes" id="UP000294664"/>
    </source>
</evidence>
<evidence type="ECO:0000256" key="4">
    <source>
        <dbReference type="ARBA" id="ARBA00022857"/>
    </source>
</evidence>
<keyword evidence="13" id="KW-0413">Isomerase</keyword>
<organism evidence="13 14">
    <name type="scientific">Aquabacter spiritensis</name>
    <dbReference type="NCBI Taxonomy" id="933073"/>
    <lineage>
        <taxon>Bacteria</taxon>
        <taxon>Pseudomonadati</taxon>
        <taxon>Pseudomonadota</taxon>
        <taxon>Alphaproteobacteria</taxon>
        <taxon>Hyphomicrobiales</taxon>
        <taxon>Xanthobacteraceae</taxon>
        <taxon>Aquabacter</taxon>
    </lineage>
</organism>
<feature type="binding site" evidence="9">
    <location>
        <position position="209"/>
    </location>
    <ligand>
        <name>1-deoxy-D-xylulose 5-phosphate</name>
        <dbReference type="ChEBI" id="CHEBI:57792"/>
    </ligand>
</feature>
<keyword evidence="9" id="KW-0460">Magnesium</keyword>